<evidence type="ECO:0000313" key="3">
    <source>
        <dbReference type="Proteomes" id="UP000619838"/>
    </source>
</evidence>
<comment type="caution">
    <text evidence="2">The sequence shown here is derived from an EMBL/GenBank/DDBJ whole genome shotgun (WGS) entry which is preliminary data.</text>
</comment>
<dbReference type="RefSeq" id="WP_175187135.1">
    <property type="nucleotide sequence ID" value="NZ_JABVZQ010000004.1"/>
</dbReference>
<dbReference type="Pfam" id="PF21926">
    <property type="entry name" value="FeeM"/>
    <property type="match status" value="1"/>
</dbReference>
<dbReference type="Gene3D" id="3.40.630.30">
    <property type="match status" value="1"/>
</dbReference>
<reference evidence="2 3" key="1">
    <citation type="journal article" date="2020" name="Microorganisms">
        <title>Simultaneous Genome Sequencing of Prosthecochloris ethylica and Desulfuromonas acetoxidans within a Syntrophic Mixture Reveals Unique Pili and Protein Interactions.</title>
        <authorList>
            <person name="Kyndt J.A."/>
            <person name="Van Beeumen J.J."/>
            <person name="Meyer T.E."/>
        </authorList>
    </citation>
    <scope>NUCLEOTIDE SEQUENCE [LARGE SCALE GENOMIC DNA]</scope>
    <source>
        <strain evidence="2 3">N3</strain>
    </source>
</reference>
<keyword evidence="3" id="KW-1185">Reference proteome</keyword>
<dbReference type="InterPro" id="IPR000182">
    <property type="entry name" value="GNAT_dom"/>
</dbReference>
<dbReference type="PROSITE" id="PS51186">
    <property type="entry name" value="GNAT"/>
    <property type="match status" value="1"/>
</dbReference>
<evidence type="ECO:0000259" key="1">
    <source>
        <dbReference type="PROSITE" id="PS51186"/>
    </source>
</evidence>
<dbReference type="InterPro" id="IPR016181">
    <property type="entry name" value="Acyl_CoA_acyltransferase"/>
</dbReference>
<name>A0ABR9XPC5_9CHLB</name>
<sequence length="217" mass="25201">MSRVIVSKVIGAEERQEALGIVEQVFLREKQWIGAVQEQIPDDLADNRRCSWFMARVNGEPAGLLRLYYDPPLELPEEYDVTFMPGIDPEQMKTEGRYVEIGRFMIRKEFRSSPRVALRLMRSAVHEVLERDYTHFITDVFEGEVNSPLKFHTRVLGFRVVGSHLFGELQCSSTRIILTLDILDLYRRVRHSRSRIYRELTDGMGAILERKLSVPTS</sequence>
<dbReference type="Proteomes" id="UP000619838">
    <property type="component" value="Unassembled WGS sequence"/>
</dbReference>
<accession>A0ABR9XPC5</accession>
<dbReference type="InterPro" id="IPR054597">
    <property type="entry name" value="FeeM_cat"/>
</dbReference>
<protein>
    <submittedName>
        <fullName evidence="2">GNAT family N-acetyltransferase</fullName>
    </submittedName>
</protein>
<gene>
    <name evidence="2" type="ORF">INT08_01515</name>
</gene>
<dbReference type="SUPFAM" id="SSF55729">
    <property type="entry name" value="Acyl-CoA N-acyltransferases (Nat)"/>
    <property type="match status" value="1"/>
</dbReference>
<proteinExistence type="predicted"/>
<evidence type="ECO:0000313" key="2">
    <source>
        <dbReference type="EMBL" id="MBF0635862.1"/>
    </source>
</evidence>
<feature type="domain" description="N-acetyltransferase" evidence="1">
    <location>
        <begin position="4"/>
        <end position="181"/>
    </location>
</feature>
<organism evidence="2 3">
    <name type="scientific">Prosthecochloris ethylica</name>
    <dbReference type="NCBI Taxonomy" id="2743976"/>
    <lineage>
        <taxon>Bacteria</taxon>
        <taxon>Pseudomonadati</taxon>
        <taxon>Chlorobiota</taxon>
        <taxon>Chlorobiia</taxon>
        <taxon>Chlorobiales</taxon>
        <taxon>Chlorobiaceae</taxon>
        <taxon>Prosthecochloris</taxon>
    </lineage>
</organism>
<dbReference type="EMBL" id="JADGII010000002">
    <property type="protein sequence ID" value="MBF0635862.1"/>
    <property type="molecule type" value="Genomic_DNA"/>
</dbReference>